<dbReference type="EMBL" id="JADMLG010000010">
    <property type="protein sequence ID" value="MBH0779241.1"/>
    <property type="molecule type" value="Genomic_DNA"/>
</dbReference>
<dbReference type="InterPro" id="IPR027417">
    <property type="entry name" value="P-loop_NTPase"/>
</dbReference>
<keyword evidence="2" id="KW-1185">Reference proteome</keyword>
<evidence type="ECO:0000313" key="1">
    <source>
        <dbReference type="EMBL" id="MBH0779241.1"/>
    </source>
</evidence>
<dbReference type="SUPFAM" id="SSF52540">
    <property type="entry name" value="P-loop containing nucleoside triphosphate hydrolases"/>
    <property type="match status" value="1"/>
</dbReference>
<accession>A0A931N5C1</accession>
<comment type="caution">
    <text evidence="1">The sequence shown here is derived from an EMBL/GenBank/DDBJ whole genome shotgun (WGS) entry which is preliminary data.</text>
</comment>
<organism evidence="1 2">
    <name type="scientific">Nocardia bovistercoris</name>
    <dbReference type="NCBI Taxonomy" id="2785916"/>
    <lineage>
        <taxon>Bacteria</taxon>
        <taxon>Bacillati</taxon>
        <taxon>Actinomycetota</taxon>
        <taxon>Actinomycetes</taxon>
        <taxon>Mycobacteriales</taxon>
        <taxon>Nocardiaceae</taxon>
        <taxon>Nocardia</taxon>
    </lineage>
</organism>
<dbReference type="RefSeq" id="WP_196151559.1">
    <property type="nucleotide sequence ID" value="NZ_JADMLG010000010.1"/>
</dbReference>
<name>A0A931N5C1_9NOCA</name>
<dbReference type="Gene3D" id="3.40.50.300">
    <property type="entry name" value="P-loop containing nucleotide triphosphate hydrolases"/>
    <property type="match status" value="1"/>
</dbReference>
<reference evidence="1" key="1">
    <citation type="submission" date="2020-11" db="EMBL/GenBank/DDBJ databases">
        <title>Nocardia NEAU-351.nov., a novel actinomycete isolated from the cow dung.</title>
        <authorList>
            <person name="Zhang X."/>
        </authorList>
    </citation>
    <scope>NUCLEOTIDE SEQUENCE</scope>
    <source>
        <strain evidence="1">NEAU-351</strain>
    </source>
</reference>
<dbReference type="Pfam" id="PF13671">
    <property type="entry name" value="AAA_33"/>
    <property type="match status" value="1"/>
</dbReference>
<evidence type="ECO:0000313" key="2">
    <source>
        <dbReference type="Proteomes" id="UP000655751"/>
    </source>
</evidence>
<sequence length="176" mass="18872">MSKLLVLINGLPGAGKTTLGRSLAPALGARLLSKDAVKEALADCLDDADALPWLGGIAMDTVWAMAGASTGDVLIDSWWFAPRDLEFARAGIARGGADRVAEVWCDVPVAIARDRYRDRRRSPLHRDEQRLAEDWDAWAERAAPLGLAPVVPVDTAKPVDAADLARRIRHAASGPC</sequence>
<dbReference type="Proteomes" id="UP000655751">
    <property type="component" value="Unassembled WGS sequence"/>
</dbReference>
<proteinExistence type="predicted"/>
<gene>
    <name evidence="1" type="ORF">IT779_23515</name>
</gene>
<dbReference type="AlphaFoldDB" id="A0A931N5C1"/>
<protein>
    <submittedName>
        <fullName evidence="1">AAA family ATPase</fullName>
    </submittedName>
</protein>